<gene>
    <name evidence="7" type="ORF">ABVK50_31495</name>
</gene>
<dbReference type="InterPro" id="IPR011701">
    <property type="entry name" value="MFS"/>
</dbReference>
<evidence type="ECO:0000313" key="7">
    <source>
        <dbReference type="EMBL" id="XCG52646.1"/>
    </source>
</evidence>
<dbReference type="GO" id="GO:0005886">
    <property type="term" value="C:plasma membrane"/>
    <property type="evidence" value="ECO:0007669"/>
    <property type="project" value="UniProtKB-SubCell"/>
</dbReference>
<dbReference type="EMBL" id="CP159256">
    <property type="protein sequence ID" value="XCG52646.1"/>
    <property type="molecule type" value="Genomic_DNA"/>
</dbReference>
<dbReference type="GO" id="GO:0022857">
    <property type="term" value="F:transmembrane transporter activity"/>
    <property type="evidence" value="ECO:0007669"/>
    <property type="project" value="InterPro"/>
</dbReference>
<evidence type="ECO:0000256" key="4">
    <source>
        <dbReference type="ARBA" id="ARBA00022989"/>
    </source>
</evidence>
<evidence type="ECO:0000256" key="2">
    <source>
        <dbReference type="ARBA" id="ARBA00022475"/>
    </source>
</evidence>
<keyword evidence="3 6" id="KW-0812">Transmembrane</keyword>
<keyword evidence="5 6" id="KW-0472">Membrane</keyword>
<dbReference type="Gene3D" id="1.20.1250.20">
    <property type="entry name" value="MFS general substrate transporter like domains"/>
    <property type="match status" value="1"/>
</dbReference>
<evidence type="ECO:0000256" key="5">
    <source>
        <dbReference type="ARBA" id="ARBA00023136"/>
    </source>
</evidence>
<dbReference type="PANTHER" id="PTHR23513">
    <property type="entry name" value="INTEGRAL MEMBRANE EFFLUX PROTEIN-RELATED"/>
    <property type="match status" value="1"/>
</dbReference>
<name>A0AAU8D0A7_9HYPH</name>
<dbReference type="Pfam" id="PF07690">
    <property type="entry name" value="MFS_1"/>
    <property type="match status" value="1"/>
</dbReference>
<reference evidence="7" key="1">
    <citation type="submission" date="2024-06" db="EMBL/GenBank/DDBJ databases">
        <title>Mesorhizobium karijinii sp. nov., a symbiont of the iconic Swainsona formosa from arid Australia.</title>
        <authorList>
            <person name="Hill Y.J."/>
            <person name="Watkin E.L.J."/>
            <person name="O'Hara G.W."/>
            <person name="Terpolilli J."/>
            <person name="Tye M.L."/>
            <person name="Kohlmeier M.G."/>
        </authorList>
    </citation>
    <scope>NUCLEOTIDE SEQUENCE</scope>
    <source>
        <strain evidence="7">WSM2240</strain>
        <plasmid evidence="7">pMk2240A</plasmid>
    </source>
</reference>
<keyword evidence="4 6" id="KW-1133">Transmembrane helix</keyword>
<feature type="transmembrane region" description="Helical" evidence="6">
    <location>
        <begin position="59"/>
        <end position="82"/>
    </location>
</feature>
<evidence type="ECO:0000256" key="1">
    <source>
        <dbReference type="ARBA" id="ARBA00004651"/>
    </source>
</evidence>
<sequence>MLFAMQCARSMFIVLISWFALQITGEIASVGKVLICWQLLAFTVGPFLGPVVDRFRRRTLFVIGEIVHGAGLVLLALIAFAYSPERTPITFLYGTACLVSVGSLLSYPSSQALI</sequence>
<dbReference type="PANTHER" id="PTHR23513:SF6">
    <property type="entry name" value="MAJOR FACILITATOR SUPERFAMILY ASSOCIATED DOMAIN-CONTAINING PROTEIN"/>
    <property type="match status" value="1"/>
</dbReference>
<feature type="transmembrane region" description="Helical" evidence="6">
    <location>
        <begin position="88"/>
        <end position="107"/>
    </location>
</feature>
<evidence type="ECO:0000256" key="3">
    <source>
        <dbReference type="ARBA" id="ARBA00022692"/>
    </source>
</evidence>
<dbReference type="InterPro" id="IPR036259">
    <property type="entry name" value="MFS_trans_sf"/>
</dbReference>
<evidence type="ECO:0000256" key="6">
    <source>
        <dbReference type="SAM" id="Phobius"/>
    </source>
</evidence>
<organism evidence="7">
    <name type="scientific">Mesorhizobium sp. WSM2240</name>
    <dbReference type="NCBI Taxonomy" id="3228851"/>
    <lineage>
        <taxon>Bacteria</taxon>
        <taxon>Pseudomonadati</taxon>
        <taxon>Pseudomonadota</taxon>
        <taxon>Alphaproteobacteria</taxon>
        <taxon>Hyphomicrobiales</taxon>
        <taxon>Phyllobacteriaceae</taxon>
        <taxon>Mesorhizobium</taxon>
    </lineage>
</organism>
<dbReference type="RefSeq" id="WP_353646849.1">
    <property type="nucleotide sequence ID" value="NZ_CP159256.1"/>
</dbReference>
<keyword evidence="7" id="KW-0614">Plasmid</keyword>
<protein>
    <submittedName>
        <fullName evidence="7">MFS transporter</fullName>
    </submittedName>
</protein>
<accession>A0AAU8D0A7</accession>
<dbReference type="SUPFAM" id="SSF103473">
    <property type="entry name" value="MFS general substrate transporter"/>
    <property type="match status" value="1"/>
</dbReference>
<feature type="transmembrane region" description="Helical" evidence="6">
    <location>
        <begin position="35"/>
        <end position="52"/>
    </location>
</feature>
<proteinExistence type="predicted"/>
<comment type="subcellular location">
    <subcellularLocation>
        <location evidence="1">Cell membrane</location>
        <topology evidence="1">Multi-pass membrane protein</topology>
    </subcellularLocation>
</comment>
<geneLocation type="plasmid" evidence="7">
    <name>pMk2240A</name>
</geneLocation>
<dbReference type="AlphaFoldDB" id="A0AAU8D0A7"/>
<keyword evidence="2" id="KW-1003">Cell membrane</keyword>